<dbReference type="HOGENOM" id="CLU_1563493_0_0_1"/>
<reference evidence="2" key="2">
    <citation type="submission" date="2015-01" db="EMBL/GenBank/DDBJ databases">
        <title>Evolutionary Origins and Diversification of the Mycorrhizal Mutualists.</title>
        <authorList>
            <consortium name="DOE Joint Genome Institute"/>
            <consortium name="Mycorrhizal Genomics Consortium"/>
            <person name="Kohler A."/>
            <person name="Kuo A."/>
            <person name="Nagy L.G."/>
            <person name="Floudas D."/>
            <person name="Copeland A."/>
            <person name="Barry K.W."/>
            <person name="Cichocki N."/>
            <person name="Veneault-Fourrey C."/>
            <person name="LaButti K."/>
            <person name="Lindquist E.A."/>
            <person name="Lipzen A."/>
            <person name="Lundell T."/>
            <person name="Morin E."/>
            <person name="Murat C."/>
            <person name="Riley R."/>
            <person name="Ohm R."/>
            <person name="Sun H."/>
            <person name="Tunlid A."/>
            <person name="Henrissat B."/>
            <person name="Grigoriev I.V."/>
            <person name="Hibbett D.S."/>
            <person name="Martin F."/>
        </authorList>
    </citation>
    <scope>NUCLEOTIDE SEQUENCE [LARGE SCALE GENOMIC DNA]</scope>
    <source>
        <strain evidence="2">Marx 270</strain>
    </source>
</reference>
<dbReference type="Proteomes" id="UP000054217">
    <property type="component" value="Unassembled WGS sequence"/>
</dbReference>
<gene>
    <name evidence="1" type="ORF">M404DRAFT_992391</name>
</gene>
<organism evidence="1 2">
    <name type="scientific">Pisolithus tinctorius Marx 270</name>
    <dbReference type="NCBI Taxonomy" id="870435"/>
    <lineage>
        <taxon>Eukaryota</taxon>
        <taxon>Fungi</taxon>
        <taxon>Dikarya</taxon>
        <taxon>Basidiomycota</taxon>
        <taxon>Agaricomycotina</taxon>
        <taxon>Agaricomycetes</taxon>
        <taxon>Agaricomycetidae</taxon>
        <taxon>Boletales</taxon>
        <taxon>Sclerodermatineae</taxon>
        <taxon>Pisolithaceae</taxon>
        <taxon>Pisolithus</taxon>
    </lineage>
</organism>
<name>A0A0C3PJ24_PISTI</name>
<reference evidence="1 2" key="1">
    <citation type="submission" date="2014-04" db="EMBL/GenBank/DDBJ databases">
        <authorList>
            <consortium name="DOE Joint Genome Institute"/>
            <person name="Kuo A."/>
            <person name="Kohler A."/>
            <person name="Costa M.D."/>
            <person name="Nagy L.G."/>
            <person name="Floudas D."/>
            <person name="Copeland A."/>
            <person name="Barry K.W."/>
            <person name="Cichocki N."/>
            <person name="Veneault-Fourrey C."/>
            <person name="LaButti K."/>
            <person name="Lindquist E.A."/>
            <person name="Lipzen A."/>
            <person name="Lundell T."/>
            <person name="Morin E."/>
            <person name="Murat C."/>
            <person name="Sun H."/>
            <person name="Tunlid A."/>
            <person name="Henrissat B."/>
            <person name="Grigoriev I.V."/>
            <person name="Hibbett D.S."/>
            <person name="Martin F."/>
            <person name="Nordberg H.P."/>
            <person name="Cantor M.N."/>
            <person name="Hua S.X."/>
        </authorList>
    </citation>
    <scope>NUCLEOTIDE SEQUENCE [LARGE SCALE GENOMIC DNA]</scope>
    <source>
        <strain evidence="1 2">Marx 270</strain>
    </source>
</reference>
<dbReference type="OrthoDB" id="10402929at2759"/>
<dbReference type="AlphaFoldDB" id="A0A0C3PJ24"/>
<keyword evidence="2" id="KW-1185">Reference proteome</keyword>
<evidence type="ECO:0000313" key="1">
    <source>
        <dbReference type="EMBL" id="KIO14140.1"/>
    </source>
</evidence>
<dbReference type="InParanoid" id="A0A0C3PJ24"/>
<proteinExistence type="predicted"/>
<sequence length="171" mass="19140">MGRSPGQPIREVKCLTEVKPWLIKEPTAPVDILRHVAKHAEVIVWHWCRTLIIGWFSNNFYKQIQLTCARLILALLLSTARPNSSLGFSPSGLGVPECYSSELNRLYCYFWNDGTKRGWKLRTIFMSISFIYVPSTSRGGTASPSTLPKDIVSRSSRKVLPSSNGLKGDIG</sequence>
<evidence type="ECO:0000313" key="2">
    <source>
        <dbReference type="Proteomes" id="UP000054217"/>
    </source>
</evidence>
<accession>A0A0C3PJ24</accession>
<protein>
    <submittedName>
        <fullName evidence="1">Uncharacterized protein</fullName>
    </submittedName>
</protein>
<dbReference type="EMBL" id="KN831945">
    <property type="protein sequence ID" value="KIO14140.1"/>
    <property type="molecule type" value="Genomic_DNA"/>
</dbReference>